<dbReference type="OrthoDB" id="9801841at2"/>
<keyword evidence="2" id="KW-0418">Kinase</keyword>
<organism evidence="2 3">
    <name type="scientific">Photobacterium chitinilyticum</name>
    <dbReference type="NCBI Taxonomy" id="2485123"/>
    <lineage>
        <taxon>Bacteria</taxon>
        <taxon>Pseudomonadati</taxon>
        <taxon>Pseudomonadota</taxon>
        <taxon>Gammaproteobacteria</taxon>
        <taxon>Vibrionales</taxon>
        <taxon>Vibrionaceae</taxon>
        <taxon>Photobacterium</taxon>
    </lineage>
</organism>
<dbReference type="GO" id="GO:0005524">
    <property type="term" value="F:ATP binding"/>
    <property type="evidence" value="ECO:0007669"/>
    <property type="project" value="InterPro"/>
</dbReference>
<gene>
    <name evidence="2" type="ORF">EDI28_08615</name>
</gene>
<dbReference type="GO" id="GO:0005737">
    <property type="term" value="C:cytoplasm"/>
    <property type="evidence" value="ECO:0007669"/>
    <property type="project" value="TreeGrafter"/>
</dbReference>
<dbReference type="PANTHER" id="PTHR44167">
    <property type="entry name" value="OVARIAN-SPECIFIC SERINE/THREONINE-PROTEIN KINASE LOK-RELATED"/>
    <property type="match status" value="1"/>
</dbReference>
<dbReference type="Proteomes" id="UP000287563">
    <property type="component" value="Unassembled WGS sequence"/>
</dbReference>
<keyword evidence="3" id="KW-1185">Reference proteome</keyword>
<evidence type="ECO:0000259" key="1">
    <source>
        <dbReference type="PROSITE" id="PS50011"/>
    </source>
</evidence>
<dbReference type="Gene3D" id="1.10.510.10">
    <property type="entry name" value="Transferase(Phosphotransferase) domain 1"/>
    <property type="match status" value="1"/>
</dbReference>
<evidence type="ECO:0000313" key="2">
    <source>
        <dbReference type="EMBL" id="RWX56326.1"/>
    </source>
</evidence>
<dbReference type="GO" id="GO:0004674">
    <property type="term" value="F:protein serine/threonine kinase activity"/>
    <property type="evidence" value="ECO:0007669"/>
    <property type="project" value="TreeGrafter"/>
</dbReference>
<dbReference type="PANTHER" id="PTHR44167:SF31">
    <property type="entry name" value="PROTEIN CBG02007"/>
    <property type="match status" value="1"/>
</dbReference>
<sequence>MVKDSELSTGTVLIGRFTLVEPLTSCVFVAVDGHSGQKVIAKHAPKSQVERESRCMIQCRSPYINQPIETLPEWLVLPYIRGTSVLTFSLEQRHLFMGCIPYIVRAIEHVHQAGWVHGDIKPSNILYLPQFGSIKLIDFGAAWPAGTSLSQLNEWQLTLGFSRRSKQQGVGNVEPSDDWYALAKWLEQIDVNSLSTKERSQLERWKAWLSKRLVE</sequence>
<accession>A0A444JTD4</accession>
<dbReference type="Pfam" id="PF00069">
    <property type="entry name" value="Pkinase"/>
    <property type="match status" value="1"/>
</dbReference>
<protein>
    <submittedName>
        <fullName evidence="2">Protein kinase</fullName>
    </submittedName>
</protein>
<name>A0A444JTD4_9GAMM</name>
<dbReference type="InterPro" id="IPR000719">
    <property type="entry name" value="Prot_kinase_dom"/>
</dbReference>
<dbReference type="PROSITE" id="PS50011">
    <property type="entry name" value="PROTEIN_KINASE_DOM"/>
    <property type="match status" value="1"/>
</dbReference>
<dbReference type="AlphaFoldDB" id="A0A444JTD4"/>
<dbReference type="EMBL" id="RJLM01000002">
    <property type="protein sequence ID" value="RWX56326.1"/>
    <property type="molecule type" value="Genomic_DNA"/>
</dbReference>
<reference evidence="2 3" key="1">
    <citation type="submission" date="2018-11" db="EMBL/GenBank/DDBJ databases">
        <title>Photobacterium sp. BEI247 sp. nov., a marine bacterium isolated from Yongle Blue Hole in the South China Sea.</title>
        <authorList>
            <person name="Wang X."/>
        </authorList>
    </citation>
    <scope>NUCLEOTIDE SEQUENCE [LARGE SCALE GENOMIC DNA]</scope>
    <source>
        <strain evidence="3">BEI247</strain>
    </source>
</reference>
<dbReference type="SMART" id="SM00220">
    <property type="entry name" value="S_TKc"/>
    <property type="match status" value="1"/>
</dbReference>
<feature type="domain" description="Protein kinase" evidence="1">
    <location>
        <begin position="1"/>
        <end position="215"/>
    </location>
</feature>
<dbReference type="SUPFAM" id="SSF56112">
    <property type="entry name" value="Protein kinase-like (PK-like)"/>
    <property type="match status" value="1"/>
</dbReference>
<evidence type="ECO:0000313" key="3">
    <source>
        <dbReference type="Proteomes" id="UP000287563"/>
    </source>
</evidence>
<comment type="caution">
    <text evidence="2">The sequence shown here is derived from an EMBL/GenBank/DDBJ whole genome shotgun (WGS) entry which is preliminary data.</text>
</comment>
<proteinExistence type="predicted"/>
<dbReference type="InterPro" id="IPR011009">
    <property type="entry name" value="Kinase-like_dom_sf"/>
</dbReference>
<keyword evidence="2" id="KW-0808">Transferase</keyword>